<dbReference type="Proteomes" id="UP000008827">
    <property type="component" value="Chromosome 10"/>
</dbReference>
<feature type="compositionally biased region" description="Polar residues" evidence="1">
    <location>
        <begin position="1"/>
        <end position="26"/>
    </location>
</feature>
<name>A0A0R0HQP9_SOYBN</name>
<dbReference type="InterPro" id="IPR056440">
    <property type="entry name" value="Zn-ribbon_GIR1"/>
</dbReference>
<keyword evidence="2" id="KW-1133">Transmembrane helix</keyword>
<dbReference type="OrthoDB" id="1930194at2759"/>
<proteinExistence type="predicted"/>
<dbReference type="InterPro" id="IPR055281">
    <property type="entry name" value="GIR1-2/SIED1"/>
</dbReference>
<feature type="domain" description="GIR1-like zinc ribbon" evidence="3">
    <location>
        <begin position="68"/>
        <end position="101"/>
    </location>
</feature>
<evidence type="ECO:0000256" key="2">
    <source>
        <dbReference type="SAM" id="Phobius"/>
    </source>
</evidence>
<dbReference type="InParanoid" id="A0A0R0HQP9"/>
<dbReference type="AlphaFoldDB" id="A0A0R0HQP9"/>
<keyword evidence="2" id="KW-0812">Transmembrane</keyword>
<reference evidence="4 5" key="1">
    <citation type="journal article" date="2010" name="Nature">
        <title>Genome sequence of the palaeopolyploid soybean.</title>
        <authorList>
            <person name="Schmutz J."/>
            <person name="Cannon S.B."/>
            <person name="Schlueter J."/>
            <person name="Ma J."/>
            <person name="Mitros T."/>
            <person name="Nelson W."/>
            <person name="Hyten D.L."/>
            <person name="Song Q."/>
            <person name="Thelen J.J."/>
            <person name="Cheng J."/>
            <person name="Xu D."/>
            <person name="Hellsten U."/>
            <person name="May G.D."/>
            <person name="Yu Y."/>
            <person name="Sakurai T."/>
            <person name="Umezawa T."/>
            <person name="Bhattacharyya M.K."/>
            <person name="Sandhu D."/>
            <person name="Valliyodan B."/>
            <person name="Lindquist E."/>
            <person name="Peto M."/>
            <person name="Grant D."/>
            <person name="Shu S."/>
            <person name="Goodstein D."/>
            <person name="Barry K."/>
            <person name="Futrell-Griggs M."/>
            <person name="Abernathy B."/>
            <person name="Du J."/>
            <person name="Tian Z."/>
            <person name="Zhu L."/>
            <person name="Gill N."/>
            <person name="Joshi T."/>
            <person name="Libault M."/>
            <person name="Sethuraman A."/>
            <person name="Zhang X.-C."/>
            <person name="Shinozaki K."/>
            <person name="Nguyen H.T."/>
            <person name="Wing R.A."/>
            <person name="Cregan P."/>
            <person name="Specht J."/>
            <person name="Grimwood J."/>
            <person name="Rokhsar D."/>
            <person name="Stacey G."/>
            <person name="Shoemaker R.C."/>
            <person name="Jackson S.A."/>
        </authorList>
    </citation>
    <scope>NUCLEOTIDE SEQUENCE [LARGE SCALE GENOMIC DNA]</scope>
    <source>
        <strain evidence="5">cv. Williams 82</strain>
        <tissue evidence="4">Callus</tissue>
    </source>
</reference>
<sequence>MNDESGTTPTMVSPTSPHSSCVSTEPNQEDNNNNNTNDDDDDDNNNDFNNNDDDNNNNNNNNNHETPSLVLVGFLHYLIYLMISKDNLKFLKCKSTNLIHFT</sequence>
<gene>
    <name evidence="4" type="ORF">GLYMA_10G080900</name>
</gene>
<dbReference type="Gramene" id="KRH32845">
    <property type="protein sequence ID" value="KRH32845"/>
    <property type="gene ID" value="GLYMA_10G080900"/>
</dbReference>
<evidence type="ECO:0000313" key="4">
    <source>
        <dbReference type="EMBL" id="KRH32845.1"/>
    </source>
</evidence>
<keyword evidence="2" id="KW-0472">Membrane</keyword>
<feature type="compositionally biased region" description="Acidic residues" evidence="1">
    <location>
        <begin position="37"/>
        <end position="55"/>
    </location>
</feature>
<dbReference type="EnsemblPlants" id="KRH32845">
    <property type="protein sequence ID" value="KRH32845"/>
    <property type="gene ID" value="GLYMA_10G080900"/>
</dbReference>
<dbReference type="Pfam" id="PF24747">
    <property type="entry name" value="Zn-ribbon_GIR1"/>
    <property type="match status" value="1"/>
</dbReference>
<feature type="region of interest" description="Disordered" evidence="1">
    <location>
        <begin position="1"/>
        <end position="66"/>
    </location>
</feature>
<evidence type="ECO:0000256" key="1">
    <source>
        <dbReference type="SAM" id="MobiDB-lite"/>
    </source>
</evidence>
<dbReference type="EMBL" id="CM000843">
    <property type="protein sequence ID" value="KRH32845.1"/>
    <property type="molecule type" value="Genomic_DNA"/>
</dbReference>
<evidence type="ECO:0000259" key="3">
    <source>
        <dbReference type="Pfam" id="PF24747"/>
    </source>
</evidence>
<evidence type="ECO:0000313" key="5">
    <source>
        <dbReference type="EnsemblPlants" id="KRH32845"/>
    </source>
</evidence>
<keyword evidence="6" id="KW-1185">Reference proteome</keyword>
<reference evidence="5" key="2">
    <citation type="submission" date="2018-02" db="UniProtKB">
        <authorList>
            <consortium name="EnsemblPlants"/>
        </authorList>
    </citation>
    <scope>IDENTIFICATION</scope>
    <source>
        <strain evidence="5">Williams 82</strain>
    </source>
</reference>
<protein>
    <recommendedName>
        <fullName evidence="3">GIR1-like zinc ribbon domain-containing protein</fullName>
    </recommendedName>
</protein>
<dbReference type="PANTHER" id="PTHR33177:SF74">
    <property type="entry name" value="PROTEIN GL2-INTERACTING REPRESSOR 1"/>
    <property type="match status" value="1"/>
</dbReference>
<feature type="transmembrane region" description="Helical" evidence="2">
    <location>
        <begin position="66"/>
        <end position="83"/>
    </location>
</feature>
<organism evidence="4">
    <name type="scientific">Glycine max</name>
    <name type="common">Soybean</name>
    <name type="synonym">Glycine hispida</name>
    <dbReference type="NCBI Taxonomy" id="3847"/>
    <lineage>
        <taxon>Eukaryota</taxon>
        <taxon>Viridiplantae</taxon>
        <taxon>Streptophyta</taxon>
        <taxon>Embryophyta</taxon>
        <taxon>Tracheophyta</taxon>
        <taxon>Spermatophyta</taxon>
        <taxon>Magnoliopsida</taxon>
        <taxon>eudicotyledons</taxon>
        <taxon>Gunneridae</taxon>
        <taxon>Pentapetalae</taxon>
        <taxon>rosids</taxon>
        <taxon>fabids</taxon>
        <taxon>Fabales</taxon>
        <taxon>Fabaceae</taxon>
        <taxon>Papilionoideae</taxon>
        <taxon>50 kb inversion clade</taxon>
        <taxon>NPAAA clade</taxon>
        <taxon>indigoferoid/millettioid clade</taxon>
        <taxon>Phaseoleae</taxon>
        <taxon>Glycine</taxon>
        <taxon>Glycine subgen. Soja</taxon>
    </lineage>
</organism>
<evidence type="ECO:0000313" key="6">
    <source>
        <dbReference type="Proteomes" id="UP000008827"/>
    </source>
</evidence>
<accession>A0A0R0HQP9</accession>
<reference evidence="4" key="3">
    <citation type="submission" date="2018-07" db="EMBL/GenBank/DDBJ databases">
        <title>WGS assembly of Glycine max.</title>
        <authorList>
            <person name="Schmutz J."/>
            <person name="Cannon S."/>
            <person name="Schlueter J."/>
            <person name="Ma J."/>
            <person name="Mitros T."/>
            <person name="Nelson W."/>
            <person name="Hyten D."/>
            <person name="Song Q."/>
            <person name="Thelen J."/>
            <person name="Cheng J."/>
            <person name="Xu D."/>
            <person name="Hellsten U."/>
            <person name="May G."/>
            <person name="Yu Y."/>
            <person name="Sakurai T."/>
            <person name="Umezawa T."/>
            <person name="Bhattacharyya M."/>
            <person name="Sandhu D."/>
            <person name="Valliyodan B."/>
            <person name="Lindquist E."/>
            <person name="Peto M."/>
            <person name="Grant D."/>
            <person name="Shu S."/>
            <person name="Goodstein D."/>
            <person name="Barry K."/>
            <person name="Futrell-Griggs M."/>
            <person name="Abernathy B."/>
            <person name="Du J."/>
            <person name="Tian Z."/>
            <person name="Zhu L."/>
            <person name="Gill N."/>
            <person name="Joshi T."/>
            <person name="Libault M."/>
            <person name="Sethuraman A."/>
            <person name="Zhang X."/>
            <person name="Shinozaki K."/>
            <person name="Nguyen H."/>
            <person name="Wing R."/>
            <person name="Cregan P."/>
            <person name="Specht J."/>
            <person name="Grimwood J."/>
            <person name="Rokhsar D."/>
            <person name="Stacey G."/>
            <person name="Shoemaker R."/>
            <person name="Jackson S."/>
        </authorList>
    </citation>
    <scope>NUCLEOTIDE SEQUENCE</scope>
    <source>
        <tissue evidence="4">Callus</tissue>
    </source>
</reference>
<dbReference type="PANTHER" id="PTHR33177">
    <property type="entry name" value="PUTATIVE-RELATED"/>
    <property type="match status" value="1"/>
</dbReference>